<dbReference type="InterPro" id="IPR021866">
    <property type="entry name" value="SpoIIAA-like"/>
</dbReference>
<dbReference type="AlphaFoldDB" id="A0A0P1EEH0"/>
<gene>
    <name evidence="1" type="ORF">RUA4292_02503</name>
</gene>
<evidence type="ECO:0000313" key="2">
    <source>
        <dbReference type="Proteomes" id="UP000050783"/>
    </source>
</evidence>
<dbReference type="InterPro" id="IPR036513">
    <property type="entry name" value="STAS_dom_sf"/>
</dbReference>
<sequence length="240" mass="27263">MIQLEKFKDSNQLEVTLSGKVSAHDYETVLKPGIVEVLCEHDYTRLLVRCEGDLSYDFGGAWSDLKLGLSHWHGFDRVAVVTQLGWVRATVSVIAPFTPCPVRTFDPSEQEDARRWLRESLGSIHIQELSPGVLQIGLMGKLDPEVYRNKDEDINSHLKDLDHFNLLLDLREFQGWEGLSSVSAHLSLIREHSAKLRKVSIVGNSSWQKMAERFGKRIGGVDSQFFDGDHFDDAVEWVKE</sequence>
<dbReference type="SUPFAM" id="SSF52091">
    <property type="entry name" value="SpoIIaa-like"/>
    <property type="match status" value="2"/>
</dbReference>
<dbReference type="InterPro" id="IPR038396">
    <property type="entry name" value="SpoIIAA-like_sf"/>
</dbReference>
<organism evidence="1 2">
    <name type="scientific">Ruegeria atlantica</name>
    <dbReference type="NCBI Taxonomy" id="81569"/>
    <lineage>
        <taxon>Bacteria</taxon>
        <taxon>Pseudomonadati</taxon>
        <taxon>Pseudomonadota</taxon>
        <taxon>Alphaproteobacteria</taxon>
        <taxon>Rhodobacterales</taxon>
        <taxon>Roseobacteraceae</taxon>
        <taxon>Ruegeria</taxon>
    </lineage>
</organism>
<evidence type="ECO:0008006" key="3">
    <source>
        <dbReference type="Google" id="ProtNLM"/>
    </source>
</evidence>
<dbReference type="OrthoDB" id="9811577at2"/>
<reference evidence="1 2" key="1">
    <citation type="submission" date="2015-09" db="EMBL/GenBank/DDBJ databases">
        <authorList>
            <consortium name="Swine Surveillance"/>
        </authorList>
    </citation>
    <scope>NUCLEOTIDE SEQUENCE [LARGE SCALE GENOMIC DNA]</scope>
    <source>
        <strain evidence="1 2">CECT 4292</strain>
    </source>
</reference>
<dbReference type="RefSeq" id="WP_058277843.1">
    <property type="nucleotide sequence ID" value="NZ_CYPU01000039.1"/>
</dbReference>
<protein>
    <recommendedName>
        <fullName evidence="3">STAS/SEC14 domain-containing protein</fullName>
    </recommendedName>
</protein>
<accession>A0A0P1EEH0</accession>
<dbReference type="Pfam" id="PF11964">
    <property type="entry name" value="SpoIIAA-like"/>
    <property type="match status" value="2"/>
</dbReference>
<dbReference type="Proteomes" id="UP000050783">
    <property type="component" value="Unassembled WGS sequence"/>
</dbReference>
<evidence type="ECO:0000313" key="1">
    <source>
        <dbReference type="EMBL" id="CUH48325.1"/>
    </source>
</evidence>
<proteinExistence type="predicted"/>
<dbReference type="Gene3D" id="3.40.50.10600">
    <property type="entry name" value="SpoIIaa-like domains"/>
    <property type="match status" value="2"/>
</dbReference>
<dbReference type="GeneID" id="55493710"/>
<dbReference type="EMBL" id="CYPU01000039">
    <property type="protein sequence ID" value="CUH48325.1"/>
    <property type="molecule type" value="Genomic_DNA"/>
</dbReference>
<name>A0A0P1EEH0_9RHOB</name>